<dbReference type="CDD" id="cd11040">
    <property type="entry name" value="CYP7_CYP8-like"/>
    <property type="match status" value="1"/>
</dbReference>
<evidence type="ECO:0000256" key="7">
    <source>
        <dbReference type="PIRSR" id="PIRSR602403-1"/>
    </source>
</evidence>
<keyword evidence="5 7" id="KW-0408">Iron</keyword>
<keyword evidence="6" id="KW-0503">Monooxygenase</keyword>
<comment type="caution">
    <text evidence="9">The sequence shown here is derived from an EMBL/GenBank/DDBJ whole genome shotgun (WGS) entry which is preliminary data.</text>
</comment>
<dbReference type="EMBL" id="JAATWM020000041">
    <property type="protein sequence ID" value="KAF9871981.1"/>
    <property type="molecule type" value="Genomic_DNA"/>
</dbReference>
<dbReference type="Pfam" id="PF04488">
    <property type="entry name" value="Gly_transf_sug"/>
    <property type="match status" value="1"/>
</dbReference>
<dbReference type="PROSITE" id="PS00086">
    <property type="entry name" value="CYTOCHROME_P450"/>
    <property type="match status" value="1"/>
</dbReference>
<dbReference type="SUPFAM" id="SSF53448">
    <property type="entry name" value="Nucleotide-diphospho-sugar transferases"/>
    <property type="match status" value="1"/>
</dbReference>
<comment type="cofactor">
    <cofactor evidence="1 7">
        <name>heme</name>
        <dbReference type="ChEBI" id="CHEBI:30413"/>
    </cofactor>
</comment>
<dbReference type="PANTHER" id="PTHR47582">
    <property type="entry name" value="P450, PUTATIVE (EUROFUNG)-RELATED"/>
    <property type="match status" value="1"/>
</dbReference>
<evidence type="ECO:0000313" key="9">
    <source>
        <dbReference type="EMBL" id="KAF9871981.1"/>
    </source>
</evidence>
<dbReference type="GO" id="GO:0005506">
    <property type="term" value="F:iron ion binding"/>
    <property type="evidence" value="ECO:0007669"/>
    <property type="project" value="InterPro"/>
</dbReference>
<comment type="similarity">
    <text evidence="2">Belongs to the glycosyltransferase 32 family.</text>
</comment>
<dbReference type="OrthoDB" id="409543at2759"/>
<keyword evidence="8" id="KW-0472">Membrane</keyword>
<dbReference type="InterPro" id="IPR001128">
    <property type="entry name" value="Cyt_P450"/>
</dbReference>
<dbReference type="Proteomes" id="UP000781932">
    <property type="component" value="Unassembled WGS sequence"/>
</dbReference>
<evidence type="ECO:0000256" key="2">
    <source>
        <dbReference type="ARBA" id="ARBA00009003"/>
    </source>
</evidence>
<dbReference type="PRINTS" id="PR00465">
    <property type="entry name" value="EP450IV"/>
</dbReference>
<keyword evidence="10" id="KW-1185">Reference proteome</keyword>
<dbReference type="GO" id="GO:1901135">
    <property type="term" value="P:carbohydrate derivative metabolic process"/>
    <property type="evidence" value="ECO:0007669"/>
    <property type="project" value="UniProtKB-ARBA"/>
</dbReference>
<dbReference type="SUPFAM" id="SSF48264">
    <property type="entry name" value="Cytochrome P450"/>
    <property type="match status" value="1"/>
</dbReference>
<keyword evidence="6" id="KW-0560">Oxidoreductase</keyword>
<dbReference type="GO" id="GO:0016705">
    <property type="term" value="F:oxidoreductase activity, acting on paired donors, with incorporation or reduction of molecular oxygen"/>
    <property type="evidence" value="ECO:0007669"/>
    <property type="project" value="InterPro"/>
</dbReference>
<evidence type="ECO:0000256" key="5">
    <source>
        <dbReference type="ARBA" id="ARBA00023004"/>
    </source>
</evidence>
<dbReference type="InterPro" id="IPR017972">
    <property type="entry name" value="Cyt_P450_CS"/>
</dbReference>
<feature type="binding site" description="axial binding residue" evidence="7">
    <location>
        <position position="450"/>
    </location>
    <ligand>
        <name>heme</name>
        <dbReference type="ChEBI" id="CHEBI:30413"/>
    </ligand>
    <ligandPart>
        <name>Fe</name>
        <dbReference type="ChEBI" id="CHEBI:18248"/>
    </ligandPart>
</feature>
<dbReference type="InterPro" id="IPR007577">
    <property type="entry name" value="GlycoTrfase_DXD_sugar-bd_CS"/>
</dbReference>
<dbReference type="InterPro" id="IPR036396">
    <property type="entry name" value="Cyt_P450_sf"/>
</dbReference>
<name>A0A9P6LGA5_9PEZI</name>
<dbReference type="PANTHER" id="PTHR47582:SF1">
    <property type="entry name" value="P450, PUTATIVE (EUROFUNG)-RELATED"/>
    <property type="match status" value="1"/>
</dbReference>
<keyword evidence="7" id="KW-0349">Heme</keyword>
<evidence type="ECO:0000256" key="1">
    <source>
        <dbReference type="ARBA" id="ARBA00001971"/>
    </source>
</evidence>
<keyword evidence="8" id="KW-0812">Transmembrane</keyword>
<dbReference type="InterPro" id="IPR002403">
    <property type="entry name" value="Cyt_P450_E_grp-IV"/>
</dbReference>
<dbReference type="GO" id="GO:0004497">
    <property type="term" value="F:monooxygenase activity"/>
    <property type="evidence" value="ECO:0007669"/>
    <property type="project" value="UniProtKB-KW"/>
</dbReference>
<comment type="similarity">
    <text evidence="3">Belongs to the cytochrome P450 family.</text>
</comment>
<dbReference type="AlphaFoldDB" id="A0A9P6LGA5"/>
<feature type="transmembrane region" description="Helical" evidence="8">
    <location>
        <begin position="292"/>
        <end position="314"/>
    </location>
</feature>
<feature type="transmembrane region" description="Helical" evidence="8">
    <location>
        <begin position="530"/>
        <end position="551"/>
    </location>
</feature>
<dbReference type="GO" id="GO:0020037">
    <property type="term" value="F:heme binding"/>
    <property type="evidence" value="ECO:0007669"/>
    <property type="project" value="InterPro"/>
</dbReference>
<evidence type="ECO:0000256" key="3">
    <source>
        <dbReference type="ARBA" id="ARBA00010617"/>
    </source>
</evidence>
<dbReference type="Gene3D" id="3.90.550.20">
    <property type="match status" value="1"/>
</dbReference>
<evidence type="ECO:0000256" key="4">
    <source>
        <dbReference type="ARBA" id="ARBA00022723"/>
    </source>
</evidence>
<evidence type="ECO:0000313" key="10">
    <source>
        <dbReference type="Proteomes" id="UP000781932"/>
    </source>
</evidence>
<reference evidence="9" key="2">
    <citation type="submission" date="2020-11" db="EMBL/GenBank/DDBJ databases">
        <title>Whole genome sequencing of Colletotrichum sp.</title>
        <authorList>
            <person name="Li H."/>
        </authorList>
    </citation>
    <scope>NUCLEOTIDE SEQUENCE</scope>
    <source>
        <strain evidence="9">CkLH20</strain>
    </source>
</reference>
<dbReference type="InterPro" id="IPR053007">
    <property type="entry name" value="CYP450_monoxygenase_sec-met"/>
</dbReference>
<accession>A0A9P6LGA5</accession>
<dbReference type="RefSeq" id="XP_038741442.1">
    <property type="nucleotide sequence ID" value="XM_038893327.1"/>
</dbReference>
<dbReference type="Pfam" id="PF00067">
    <property type="entry name" value="p450"/>
    <property type="match status" value="1"/>
</dbReference>
<organism evidence="9 10">
    <name type="scientific">Colletotrichum karsti</name>
    <dbReference type="NCBI Taxonomy" id="1095194"/>
    <lineage>
        <taxon>Eukaryota</taxon>
        <taxon>Fungi</taxon>
        <taxon>Dikarya</taxon>
        <taxon>Ascomycota</taxon>
        <taxon>Pezizomycotina</taxon>
        <taxon>Sordariomycetes</taxon>
        <taxon>Hypocreomycetidae</taxon>
        <taxon>Glomerellales</taxon>
        <taxon>Glomerellaceae</taxon>
        <taxon>Colletotrichum</taxon>
        <taxon>Colletotrichum boninense species complex</taxon>
    </lineage>
</organism>
<dbReference type="InterPro" id="IPR029044">
    <property type="entry name" value="Nucleotide-diphossugar_trans"/>
</dbReference>
<keyword evidence="4 7" id="KW-0479">Metal-binding</keyword>
<protein>
    <submittedName>
        <fullName evidence="9">Alpha-mannosyltransferase och1</fullName>
    </submittedName>
</protein>
<reference evidence="9" key="1">
    <citation type="submission" date="2020-03" db="EMBL/GenBank/DDBJ databases">
        <authorList>
            <person name="He L."/>
        </authorList>
    </citation>
    <scope>NUCLEOTIDE SEQUENCE</scope>
    <source>
        <strain evidence="9">CkLH20</strain>
    </source>
</reference>
<dbReference type="GeneID" id="62166401"/>
<keyword evidence="8" id="KW-1133">Transmembrane helix</keyword>
<proteinExistence type="inferred from homology"/>
<evidence type="ECO:0000256" key="8">
    <source>
        <dbReference type="SAM" id="Phobius"/>
    </source>
</evidence>
<sequence>MIISLVFAAALVVVFVVYKALWPVQLDSQEPPVLRPKIPMIGHLLSLAQLRFEYHLGNHKKYRMQAHTLPILGHKLYVASSPQLAAAVLRARTLSFEPLLAGFADIMLGLEGPGLDMWKTPDYHVAFFKVLHTGMSGKDLYSFTKALVSNTAEFLSGLSREPTEVDDFYEWGRQVLTVAVTTDLYGAKNPLKDPKMRETFWYVTSSILTTTEKLTTIHRTFHDSMHLFLIPASRSLVASTAFKTREQVRALLETYIADENDMAPDVPQFTRDRIAIGRKFGMSPDDISRIELGFTVASLANTSAILYWLLIHIYGQPDLLARIREELLTVVGETEHLVNSQAERPMTLRLGGMKEKCPLFFSCFQETQRLTAVDNVNRSVVADTTITDDSRSYLLKSGQSVQVPLAILHRDPEVWGADFETWVGDRFLKMGEEAMPTTGFFPFGGGKHQCPGRNLARGLVMGSAAQLLLGLDVTGVDGGPAVVPKAQTPWPTSSLTSDLSPSEEMYTAEKAEPVGPNSLRERALHHISQLRYRVCVLTGLILIFLSIFWLYDSSPQNGFRLPFNTDLFYHREDNSWIDNSTRSDWVKPRPGHLIPPKIWQIMLPKNWKDRYPVNDPEKLSETATWLAMNTDYAYTLVGGKGGKEFVERRFGNVSKILQTYNHLPNVGMKSDMLRYLLLDVEGGIYTDTDTLALKPVDVWVPRKLRNETRLVVGIEFDQRDGPAWADIPHPVQFCQWTIAAAPGHPVFKKMTDRVIASVEDLVRQHGVKEGGLKPSSFEVMNSTGPAAWTDVVFQHLQTVEPSLTDIRNLSYMKAPTLYGDVLVLPIDGFGMGQVHSGSTHDGSIPRDALVKHLFGGSWRGD</sequence>
<evidence type="ECO:0000256" key="6">
    <source>
        <dbReference type="ARBA" id="ARBA00023033"/>
    </source>
</evidence>
<gene>
    <name evidence="9" type="ORF">CkaCkLH20_10613</name>
</gene>
<dbReference type="Gene3D" id="1.10.630.10">
    <property type="entry name" value="Cytochrome P450"/>
    <property type="match status" value="1"/>
</dbReference>